<feature type="compositionally biased region" description="Pro residues" evidence="1">
    <location>
        <begin position="312"/>
        <end position="321"/>
    </location>
</feature>
<feature type="region of interest" description="Disordered" evidence="1">
    <location>
        <begin position="1"/>
        <end position="62"/>
    </location>
</feature>
<evidence type="ECO:0000256" key="1">
    <source>
        <dbReference type="SAM" id="MobiDB-lite"/>
    </source>
</evidence>
<accession>A0A3D8R6B1</accession>
<sequence>MFRPNLPVAGPGHGPFFKSQFPLPSMNQNSHQARERRVSTPNARVHNKKDRKTFAATRPDPGPLQTLIRFPDQSTLFPNSAFKAFEELHAERSYLLQVLQDHNAKATNLLKQLSHLEEAVAKNGQARRKTTKQMGWVRSRLRECTQQEKTTLARLGEVTHEIQIKDRLAQVESERREHEQLLSHQHAMFQTKPFNLPPPPPPPPPAFPFYPDPGFQCQFVPGPPPEQPLLQQDINMPGWATGPAYFPTQYPVPTPYIPMPMHVWQDPYHASHNRSPEGEETENWDSIGPMDEAAPTPPASSAPHSQPAQDLPSPPISPVPSTPAVGARTSSLSAIWSNLCYAATSPSTNASRRTSTSTHATHSPLGLSLLAFKRHSAPANAKSAAMPSVMNDQLLGWSARWDARTLKALGFHVALQAGLEYGNE</sequence>
<feature type="region of interest" description="Disordered" evidence="1">
    <location>
        <begin position="270"/>
        <end position="325"/>
    </location>
</feature>
<dbReference type="EMBL" id="PDLM01000009">
    <property type="protein sequence ID" value="RDW69579.1"/>
    <property type="molecule type" value="Genomic_DNA"/>
</dbReference>
<dbReference type="STRING" id="1849047.A0A3D8R6B1"/>
<organism evidence="2 3">
    <name type="scientific">Coleophoma cylindrospora</name>
    <dbReference type="NCBI Taxonomy" id="1849047"/>
    <lineage>
        <taxon>Eukaryota</taxon>
        <taxon>Fungi</taxon>
        <taxon>Dikarya</taxon>
        <taxon>Ascomycota</taxon>
        <taxon>Pezizomycotina</taxon>
        <taxon>Leotiomycetes</taxon>
        <taxon>Helotiales</taxon>
        <taxon>Dermateaceae</taxon>
        <taxon>Coleophoma</taxon>
    </lineage>
</organism>
<evidence type="ECO:0000313" key="3">
    <source>
        <dbReference type="Proteomes" id="UP000256645"/>
    </source>
</evidence>
<gene>
    <name evidence="2" type="ORF">BP6252_08599</name>
</gene>
<dbReference type="AlphaFoldDB" id="A0A3D8R6B1"/>
<dbReference type="Proteomes" id="UP000256645">
    <property type="component" value="Unassembled WGS sequence"/>
</dbReference>
<proteinExistence type="predicted"/>
<evidence type="ECO:0000313" key="2">
    <source>
        <dbReference type="EMBL" id="RDW69579.1"/>
    </source>
</evidence>
<reference evidence="2 3" key="1">
    <citation type="journal article" date="2018" name="IMA Fungus">
        <title>IMA Genome-F 9: Draft genome sequence of Annulohypoxylon stygium, Aspergillus mulundensis, Berkeleyomyces basicola (syn. Thielaviopsis basicola), Ceratocystis smalleyi, two Cercospora beticola strains, Coleophoma cylindrospora, Fusarium fracticaudum, Phialophora cf. hyalina, and Morchella septimelata.</title>
        <authorList>
            <person name="Wingfield B.D."/>
            <person name="Bills G.F."/>
            <person name="Dong Y."/>
            <person name="Huang W."/>
            <person name="Nel W.J."/>
            <person name="Swalarsk-Parry B.S."/>
            <person name="Vaghefi N."/>
            <person name="Wilken P.M."/>
            <person name="An Z."/>
            <person name="de Beer Z.W."/>
            <person name="De Vos L."/>
            <person name="Chen L."/>
            <person name="Duong T.A."/>
            <person name="Gao Y."/>
            <person name="Hammerbacher A."/>
            <person name="Kikkert J.R."/>
            <person name="Li Y."/>
            <person name="Li H."/>
            <person name="Li K."/>
            <person name="Li Q."/>
            <person name="Liu X."/>
            <person name="Ma X."/>
            <person name="Naidoo K."/>
            <person name="Pethybridge S.J."/>
            <person name="Sun J."/>
            <person name="Steenkamp E.T."/>
            <person name="van der Nest M.A."/>
            <person name="van Wyk S."/>
            <person name="Wingfield M.J."/>
            <person name="Xiong C."/>
            <person name="Yue Q."/>
            <person name="Zhang X."/>
        </authorList>
    </citation>
    <scope>NUCLEOTIDE SEQUENCE [LARGE SCALE GENOMIC DNA]</scope>
    <source>
        <strain evidence="2 3">BP6252</strain>
    </source>
</reference>
<name>A0A3D8R6B1_9HELO</name>
<keyword evidence="3" id="KW-1185">Reference proteome</keyword>
<comment type="caution">
    <text evidence="2">The sequence shown here is derived from an EMBL/GenBank/DDBJ whole genome shotgun (WGS) entry which is preliminary data.</text>
</comment>
<protein>
    <submittedName>
        <fullName evidence="2">Uncharacterized protein</fullName>
    </submittedName>
</protein>
<dbReference type="OrthoDB" id="5226586at2759"/>